<evidence type="ECO:0000313" key="7">
    <source>
        <dbReference type="EMBL" id="TFU33420.1"/>
    </source>
</evidence>
<dbReference type="EMBL" id="SPQB01000009">
    <property type="protein sequence ID" value="TFU33420.1"/>
    <property type="molecule type" value="Genomic_DNA"/>
</dbReference>
<dbReference type="Pfam" id="PF01380">
    <property type="entry name" value="SIS"/>
    <property type="match status" value="1"/>
</dbReference>
<keyword evidence="8" id="KW-1185">Reference proteome</keyword>
<dbReference type="GO" id="GO:0003700">
    <property type="term" value="F:DNA-binding transcription factor activity"/>
    <property type="evidence" value="ECO:0007669"/>
    <property type="project" value="InterPro"/>
</dbReference>
<dbReference type="GO" id="GO:1901135">
    <property type="term" value="P:carbohydrate derivative metabolic process"/>
    <property type="evidence" value="ECO:0007669"/>
    <property type="project" value="InterPro"/>
</dbReference>
<keyword evidence="1" id="KW-0805">Transcription regulation</keyword>
<dbReference type="InterPro" id="IPR009057">
    <property type="entry name" value="Homeodomain-like_sf"/>
</dbReference>
<protein>
    <submittedName>
        <fullName evidence="7">SIS domain-containing protein</fullName>
    </submittedName>
</protein>
<dbReference type="InterPro" id="IPR035472">
    <property type="entry name" value="RpiR-like_SIS"/>
</dbReference>
<keyword evidence="2" id="KW-0238">DNA-binding</keyword>
<evidence type="ECO:0000256" key="1">
    <source>
        <dbReference type="ARBA" id="ARBA00023015"/>
    </source>
</evidence>
<dbReference type="InterPro" id="IPR047640">
    <property type="entry name" value="RpiR-like"/>
</dbReference>
<dbReference type="GO" id="GO:0003677">
    <property type="term" value="F:DNA binding"/>
    <property type="evidence" value="ECO:0007669"/>
    <property type="project" value="UniProtKB-KW"/>
</dbReference>
<evidence type="ECO:0000259" key="6">
    <source>
        <dbReference type="PROSITE" id="PS51464"/>
    </source>
</evidence>
<dbReference type="InterPro" id="IPR036388">
    <property type="entry name" value="WH-like_DNA-bd_sf"/>
</dbReference>
<dbReference type="SUPFAM" id="SSF46689">
    <property type="entry name" value="Homeodomain-like"/>
    <property type="match status" value="1"/>
</dbReference>
<feature type="region of interest" description="Disordered" evidence="4">
    <location>
        <begin position="285"/>
        <end position="304"/>
    </location>
</feature>
<name>A0A4Y9FYN3_9MICO</name>
<dbReference type="InterPro" id="IPR046348">
    <property type="entry name" value="SIS_dom_sf"/>
</dbReference>
<accession>A0A4Y9FYN3</accession>
<dbReference type="InterPro" id="IPR001347">
    <property type="entry name" value="SIS_dom"/>
</dbReference>
<feature type="domain" description="SIS" evidence="6">
    <location>
        <begin position="134"/>
        <end position="273"/>
    </location>
</feature>
<dbReference type="OrthoDB" id="370421at2"/>
<gene>
    <name evidence="7" type="ORF">E4U02_05980</name>
</gene>
<dbReference type="CDD" id="cd05013">
    <property type="entry name" value="SIS_RpiR"/>
    <property type="match status" value="1"/>
</dbReference>
<sequence length="304" mass="31988">MNDALSAGSAAPASGLFETLTATMPDLRASERKVADVVLADPAEAVEFNMAGLADAAGVSEPTVMRFCAALGFDGFRSFKLALAQSVAVGLPLTYSAISRSDSLDALAEKVFNHTISSLDRARRHLDTKRIGLAVDLLVKADDLIFVGFGASGIVAQDAQQKFPLFGVPCQAPSDFHQQFIAASMSRPTTVTVAISHTARTREVVRVAEAARAAGGRVVAITGDEGPLSSLAHVEIRSSTFEDTDVYTPSVSRLADLVIVDILATAVATRRSVADLERVQEMKQSLARMRGSEESAASRPGAAP</sequence>
<reference evidence="7 8" key="1">
    <citation type="submission" date="2019-03" db="EMBL/GenBank/DDBJ databases">
        <title>Diversity of the mouse oral microbiome.</title>
        <authorList>
            <person name="Joseph S."/>
            <person name="Aduse-Opoku J."/>
            <person name="Curtis M."/>
            <person name="Wade W."/>
            <person name="Hashim A."/>
        </authorList>
    </citation>
    <scope>NUCLEOTIDE SEQUENCE [LARGE SCALE GENOMIC DNA]</scope>
    <source>
        <strain evidence="7 8">P1012</strain>
    </source>
</reference>
<dbReference type="Gene3D" id="3.40.50.10490">
    <property type="entry name" value="Glucose-6-phosphate isomerase like protein, domain 1"/>
    <property type="match status" value="1"/>
</dbReference>
<dbReference type="InterPro" id="IPR000281">
    <property type="entry name" value="HTH_RpiR"/>
</dbReference>
<dbReference type="AlphaFoldDB" id="A0A4Y9FYN3"/>
<dbReference type="GO" id="GO:0097367">
    <property type="term" value="F:carbohydrate derivative binding"/>
    <property type="evidence" value="ECO:0007669"/>
    <property type="project" value="InterPro"/>
</dbReference>
<dbReference type="PROSITE" id="PS51071">
    <property type="entry name" value="HTH_RPIR"/>
    <property type="match status" value="1"/>
</dbReference>
<proteinExistence type="predicted"/>
<keyword evidence="3" id="KW-0804">Transcription</keyword>
<evidence type="ECO:0000256" key="3">
    <source>
        <dbReference type="ARBA" id="ARBA00023163"/>
    </source>
</evidence>
<dbReference type="PROSITE" id="PS51464">
    <property type="entry name" value="SIS"/>
    <property type="match status" value="1"/>
</dbReference>
<dbReference type="Pfam" id="PF01418">
    <property type="entry name" value="HTH_6"/>
    <property type="match status" value="1"/>
</dbReference>
<dbReference type="RefSeq" id="WP_135113915.1">
    <property type="nucleotide sequence ID" value="NZ_JADGLL010000009.1"/>
</dbReference>
<feature type="domain" description="HTH rpiR-type" evidence="5">
    <location>
        <begin position="14"/>
        <end position="90"/>
    </location>
</feature>
<dbReference type="Gene3D" id="1.10.10.10">
    <property type="entry name" value="Winged helix-like DNA-binding domain superfamily/Winged helix DNA-binding domain"/>
    <property type="match status" value="1"/>
</dbReference>
<evidence type="ECO:0000256" key="4">
    <source>
        <dbReference type="SAM" id="MobiDB-lite"/>
    </source>
</evidence>
<evidence type="ECO:0000256" key="2">
    <source>
        <dbReference type="ARBA" id="ARBA00023125"/>
    </source>
</evidence>
<dbReference type="Proteomes" id="UP000298358">
    <property type="component" value="Unassembled WGS sequence"/>
</dbReference>
<evidence type="ECO:0000313" key="8">
    <source>
        <dbReference type="Proteomes" id="UP000298358"/>
    </source>
</evidence>
<dbReference type="SUPFAM" id="SSF53697">
    <property type="entry name" value="SIS domain"/>
    <property type="match status" value="1"/>
</dbReference>
<dbReference type="PANTHER" id="PTHR30514">
    <property type="entry name" value="GLUCOKINASE"/>
    <property type="match status" value="1"/>
</dbReference>
<dbReference type="PANTHER" id="PTHR30514:SF1">
    <property type="entry name" value="HTH-TYPE TRANSCRIPTIONAL REGULATOR HEXR-RELATED"/>
    <property type="match status" value="1"/>
</dbReference>
<evidence type="ECO:0000259" key="5">
    <source>
        <dbReference type="PROSITE" id="PS51071"/>
    </source>
</evidence>
<comment type="caution">
    <text evidence="7">The sequence shown here is derived from an EMBL/GenBank/DDBJ whole genome shotgun (WGS) entry which is preliminary data.</text>
</comment>
<organism evidence="7 8">
    <name type="scientific">Microbacterium paludicola</name>
    <dbReference type="NCBI Taxonomy" id="300019"/>
    <lineage>
        <taxon>Bacteria</taxon>
        <taxon>Bacillati</taxon>
        <taxon>Actinomycetota</taxon>
        <taxon>Actinomycetes</taxon>
        <taxon>Micrococcales</taxon>
        <taxon>Microbacteriaceae</taxon>
        <taxon>Microbacterium</taxon>
    </lineage>
</organism>